<dbReference type="RefSeq" id="WP_167217266.1">
    <property type="nucleotide sequence ID" value="NZ_CP050063.1"/>
</dbReference>
<protein>
    <submittedName>
        <fullName evidence="2">Uncharacterized protein</fullName>
    </submittedName>
</protein>
<dbReference type="Proteomes" id="UP000501802">
    <property type="component" value="Chromosome"/>
</dbReference>
<feature type="transmembrane region" description="Helical" evidence="1">
    <location>
        <begin position="167"/>
        <end position="186"/>
    </location>
</feature>
<feature type="transmembrane region" description="Helical" evidence="1">
    <location>
        <begin position="39"/>
        <end position="59"/>
    </location>
</feature>
<evidence type="ECO:0000256" key="1">
    <source>
        <dbReference type="SAM" id="Phobius"/>
    </source>
</evidence>
<organism evidence="2 3">
    <name type="scientific">Spirosoma aureum</name>
    <dbReference type="NCBI Taxonomy" id="2692134"/>
    <lineage>
        <taxon>Bacteria</taxon>
        <taxon>Pseudomonadati</taxon>
        <taxon>Bacteroidota</taxon>
        <taxon>Cytophagia</taxon>
        <taxon>Cytophagales</taxon>
        <taxon>Cytophagaceae</taxon>
        <taxon>Spirosoma</taxon>
    </lineage>
</organism>
<keyword evidence="1" id="KW-1133">Transmembrane helix</keyword>
<sequence>MDKFAHIRMILGFILSLSIAHLLRGVTKFIVHPTKSRPYWIHLLWALYIFLALVYFWWWEYRLSQLHEWTFAAYSLVIFYIVLYYIICFLLFPEDLSEYEGYKDYFFARKQWFYGMLGATFLVDMADTFLKGEAYFDRLGPEYPIRVAAHFLLCMVAIRVKNERFHGGLVILFLLYNISWILRNYFVE</sequence>
<proteinExistence type="predicted"/>
<keyword evidence="3" id="KW-1185">Reference proteome</keyword>
<name>A0A6G9AX43_9BACT</name>
<evidence type="ECO:0000313" key="2">
    <source>
        <dbReference type="EMBL" id="QIP16918.1"/>
    </source>
</evidence>
<feature type="transmembrane region" description="Helical" evidence="1">
    <location>
        <begin position="71"/>
        <end position="92"/>
    </location>
</feature>
<reference evidence="2 3" key="1">
    <citation type="submission" date="2020-03" db="EMBL/GenBank/DDBJ databases">
        <authorList>
            <person name="Kim M.K."/>
        </authorList>
    </citation>
    <scope>NUCLEOTIDE SEQUENCE [LARGE SCALE GENOMIC DNA]</scope>
    <source>
        <strain evidence="2 3">BT328</strain>
    </source>
</reference>
<gene>
    <name evidence="2" type="ORF">G8759_31915</name>
</gene>
<keyword evidence="1" id="KW-0472">Membrane</keyword>
<dbReference type="KEGG" id="spib:G8759_31915"/>
<dbReference type="EMBL" id="CP050063">
    <property type="protein sequence ID" value="QIP16918.1"/>
    <property type="molecule type" value="Genomic_DNA"/>
</dbReference>
<dbReference type="AlphaFoldDB" id="A0A6G9AX43"/>
<feature type="transmembrane region" description="Helical" evidence="1">
    <location>
        <begin position="6"/>
        <end position="27"/>
    </location>
</feature>
<evidence type="ECO:0000313" key="3">
    <source>
        <dbReference type="Proteomes" id="UP000501802"/>
    </source>
</evidence>
<keyword evidence="1" id="KW-0812">Transmembrane</keyword>
<accession>A0A6G9AX43</accession>